<dbReference type="AlphaFoldDB" id="A0A9P9DI17"/>
<dbReference type="EMBL" id="JAGMWT010000011">
    <property type="protein sequence ID" value="KAH7119574.1"/>
    <property type="molecule type" value="Genomic_DNA"/>
</dbReference>
<evidence type="ECO:0000313" key="1">
    <source>
        <dbReference type="EMBL" id="KAH7119574.1"/>
    </source>
</evidence>
<gene>
    <name evidence="1" type="ORF">B0J11DRAFT_582098</name>
</gene>
<sequence>MHQFTPDEENLLYVIRLVMKDYPASKREHTVTIYNRLVDEVDKRTFDGIDGKIKHLPVDKIRTRLGIDGVHRLRTAVEPVVQDVCISTTLINHHAATAPSTMPIFSDPLPLLQMLAMNPDQHMDNTAAFHPPFSTFQPIPNNAVTSPVFCSQFYVPPTYPLLTGANGLSMAITSPLLSMAQPYQNARFWPMDGAMDSAFGIEGHSMEAPMLGCVDSTSEYAHFDNEGYAKRAKVGTSHNLISTC</sequence>
<name>A0A9P9DI17_9PLEO</name>
<accession>A0A9P9DI17</accession>
<keyword evidence="2" id="KW-1185">Reference proteome</keyword>
<evidence type="ECO:0000313" key="2">
    <source>
        <dbReference type="Proteomes" id="UP000700596"/>
    </source>
</evidence>
<reference evidence="1" key="1">
    <citation type="journal article" date="2021" name="Nat. Commun.">
        <title>Genetic determinants of endophytism in the Arabidopsis root mycobiome.</title>
        <authorList>
            <person name="Mesny F."/>
            <person name="Miyauchi S."/>
            <person name="Thiergart T."/>
            <person name="Pickel B."/>
            <person name="Atanasova L."/>
            <person name="Karlsson M."/>
            <person name="Huettel B."/>
            <person name="Barry K.W."/>
            <person name="Haridas S."/>
            <person name="Chen C."/>
            <person name="Bauer D."/>
            <person name="Andreopoulos W."/>
            <person name="Pangilinan J."/>
            <person name="LaButti K."/>
            <person name="Riley R."/>
            <person name="Lipzen A."/>
            <person name="Clum A."/>
            <person name="Drula E."/>
            <person name="Henrissat B."/>
            <person name="Kohler A."/>
            <person name="Grigoriev I.V."/>
            <person name="Martin F.M."/>
            <person name="Hacquard S."/>
        </authorList>
    </citation>
    <scope>NUCLEOTIDE SEQUENCE</scope>
    <source>
        <strain evidence="1">MPI-CAGE-CH-0243</strain>
    </source>
</reference>
<proteinExistence type="predicted"/>
<comment type="caution">
    <text evidence="1">The sequence shown here is derived from an EMBL/GenBank/DDBJ whole genome shotgun (WGS) entry which is preliminary data.</text>
</comment>
<dbReference type="Proteomes" id="UP000700596">
    <property type="component" value="Unassembled WGS sequence"/>
</dbReference>
<organism evidence="1 2">
    <name type="scientific">Dendryphion nanum</name>
    <dbReference type="NCBI Taxonomy" id="256645"/>
    <lineage>
        <taxon>Eukaryota</taxon>
        <taxon>Fungi</taxon>
        <taxon>Dikarya</taxon>
        <taxon>Ascomycota</taxon>
        <taxon>Pezizomycotina</taxon>
        <taxon>Dothideomycetes</taxon>
        <taxon>Pleosporomycetidae</taxon>
        <taxon>Pleosporales</taxon>
        <taxon>Torulaceae</taxon>
        <taxon>Dendryphion</taxon>
    </lineage>
</organism>
<protein>
    <submittedName>
        <fullName evidence="1">Uncharacterized protein</fullName>
    </submittedName>
</protein>